<dbReference type="InterPro" id="IPR004567">
    <property type="entry name" value="Type_II_PanK"/>
</dbReference>
<evidence type="ECO:0000313" key="1">
    <source>
        <dbReference type="EMBL" id="KAK1358094.1"/>
    </source>
</evidence>
<dbReference type="FunFam" id="3.30.420.510:FF:000003">
    <property type="entry name" value="Pantothenate kinase 2"/>
    <property type="match status" value="1"/>
</dbReference>
<keyword evidence="2" id="KW-1185">Reference proteome</keyword>
<keyword evidence="1" id="KW-0418">Kinase</keyword>
<dbReference type="GO" id="GO:0005634">
    <property type="term" value="C:nucleus"/>
    <property type="evidence" value="ECO:0007669"/>
    <property type="project" value="TreeGrafter"/>
</dbReference>
<dbReference type="GO" id="GO:0004594">
    <property type="term" value="F:pantothenate kinase activity"/>
    <property type="evidence" value="ECO:0007669"/>
    <property type="project" value="TreeGrafter"/>
</dbReference>
<name>A0AAD8H1K8_9APIA</name>
<dbReference type="AlphaFoldDB" id="A0AAD8H1K8"/>
<keyword evidence="1" id="KW-0808">Transferase</keyword>
<proteinExistence type="predicted"/>
<dbReference type="Gene3D" id="6.10.10.60">
    <property type="match status" value="1"/>
</dbReference>
<gene>
    <name evidence="1" type="ORF">POM88_051350</name>
</gene>
<sequence>MACDLEKEDVVLDNINNGSLIASRKCWHMESCYQSLQGYSCSSSFQVHSYSRLRMEGKNKNQPAHLALDIGGILIKMVYFSSNDNCLSESQVKRSWRKANEISDGFEKYHIGKGRLRFVKFETRKINDCLEFISSNQLCTHGDSPDEKQHSAGDRNLIKTTGGGEFKFADLCMERLDIILDKVEGMDCLVAGANYSLKANNQEAFTYMNGHEEYLHIDHNDMYPYLLVNVGSGVEGDEKFERVSGTSGGGTFWGIGKLLTTCKSFSFDELLKLSQEGNNRVSDMLVGDIYGVLDYSKIGLSSATIASSFGKAISENKELEDYRPEDMARSLLCMFSKNIGQIS</sequence>
<organism evidence="1 2">
    <name type="scientific">Heracleum sosnowskyi</name>
    <dbReference type="NCBI Taxonomy" id="360622"/>
    <lineage>
        <taxon>Eukaryota</taxon>
        <taxon>Viridiplantae</taxon>
        <taxon>Streptophyta</taxon>
        <taxon>Embryophyta</taxon>
        <taxon>Tracheophyta</taxon>
        <taxon>Spermatophyta</taxon>
        <taxon>Magnoliopsida</taxon>
        <taxon>eudicotyledons</taxon>
        <taxon>Gunneridae</taxon>
        <taxon>Pentapetalae</taxon>
        <taxon>asterids</taxon>
        <taxon>campanulids</taxon>
        <taxon>Apiales</taxon>
        <taxon>Apiaceae</taxon>
        <taxon>Apioideae</taxon>
        <taxon>apioid superclade</taxon>
        <taxon>Tordylieae</taxon>
        <taxon>Tordyliinae</taxon>
        <taxon>Heracleum</taxon>
    </lineage>
</organism>
<evidence type="ECO:0000313" key="2">
    <source>
        <dbReference type="Proteomes" id="UP001237642"/>
    </source>
</evidence>
<dbReference type="GO" id="GO:0005829">
    <property type="term" value="C:cytosol"/>
    <property type="evidence" value="ECO:0007669"/>
    <property type="project" value="TreeGrafter"/>
</dbReference>
<dbReference type="PANTHER" id="PTHR12280:SF34">
    <property type="entry name" value="PANTOTHENATE KINASE 1"/>
    <property type="match status" value="1"/>
</dbReference>
<dbReference type="GO" id="GO:0015937">
    <property type="term" value="P:coenzyme A biosynthetic process"/>
    <property type="evidence" value="ECO:0007669"/>
    <property type="project" value="InterPro"/>
</dbReference>
<protein>
    <submittedName>
        <fullName evidence="1">Pantothenate kinase 2</fullName>
    </submittedName>
</protein>
<reference evidence="1" key="2">
    <citation type="submission" date="2023-05" db="EMBL/GenBank/DDBJ databases">
        <authorList>
            <person name="Schelkunov M.I."/>
        </authorList>
    </citation>
    <scope>NUCLEOTIDE SEQUENCE</scope>
    <source>
        <strain evidence="1">Hsosn_3</strain>
        <tissue evidence="1">Leaf</tissue>
    </source>
</reference>
<dbReference type="InterPro" id="IPR043129">
    <property type="entry name" value="ATPase_NBD"/>
</dbReference>
<dbReference type="Proteomes" id="UP001237642">
    <property type="component" value="Unassembled WGS sequence"/>
</dbReference>
<dbReference type="Pfam" id="PF03630">
    <property type="entry name" value="Fumble"/>
    <property type="match status" value="1"/>
</dbReference>
<comment type="caution">
    <text evidence="1">The sequence shown here is derived from an EMBL/GenBank/DDBJ whole genome shotgun (WGS) entry which is preliminary data.</text>
</comment>
<dbReference type="EMBL" id="JAUIZM010000011">
    <property type="protein sequence ID" value="KAK1358094.1"/>
    <property type="molecule type" value="Genomic_DNA"/>
</dbReference>
<dbReference type="PANTHER" id="PTHR12280">
    <property type="entry name" value="PANTOTHENATE KINASE"/>
    <property type="match status" value="1"/>
</dbReference>
<dbReference type="GO" id="GO:0005524">
    <property type="term" value="F:ATP binding"/>
    <property type="evidence" value="ECO:0007669"/>
    <property type="project" value="InterPro"/>
</dbReference>
<dbReference type="Gene3D" id="3.30.420.510">
    <property type="match status" value="1"/>
</dbReference>
<accession>A0AAD8H1K8</accession>
<dbReference type="SUPFAM" id="SSF53067">
    <property type="entry name" value="Actin-like ATPase domain"/>
    <property type="match status" value="2"/>
</dbReference>
<reference evidence="1" key="1">
    <citation type="submission" date="2023-02" db="EMBL/GenBank/DDBJ databases">
        <title>Genome of toxic invasive species Heracleum sosnowskyi carries increased number of genes despite the absence of recent whole-genome duplications.</title>
        <authorList>
            <person name="Schelkunov M."/>
            <person name="Shtratnikova V."/>
            <person name="Makarenko M."/>
            <person name="Klepikova A."/>
            <person name="Omelchenko D."/>
            <person name="Novikova G."/>
            <person name="Obukhova E."/>
            <person name="Bogdanov V."/>
            <person name="Penin A."/>
            <person name="Logacheva M."/>
        </authorList>
    </citation>
    <scope>NUCLEOTIDE SEQUENCE</scope>
    <source>
        <strain evidence="1">Hsosn_3</strain>
        <tissue evidence="1">Leaf</tissue>
    </source>
</reference>